<sequence>MRKGQWRAPILGLAFWGMLAGASAFPAAALADDALEDLKAQQAIAEAKVAILKAQREQAKLEATAGQDKIDALKNLVEAQVAIEKGQTATELSTVTALKELLGAPKPIGEGGAVTPGNKDIPFLLWSSMGDLPLIQQAAEAMCNATAPLTMLFAPIDLTARRQALIGFDVQARLLREASLKMLGDLGAGQQKSFSAAAAIGLATTGLYAAGAVSELVKSLRTDRAITLHSASRADAFERVVMGNANCAHIERIDWKTAVLDKVAAQFEAKNKTLHTLREAYGKWCAWKAQAETGLKKAEDKQSAGKSRTKADAAAATDMQARLDKVLAYAWLADSLKQFLDGASADAVMKLAETAALVEHMDGKAGLSYTLIVNNLQINASGAFGKGLRRIPMVELQYTVTDTAGEIKKTGIFAKKGREQVINWEQETP</sequence>
<dbReference type="EMBL" id="FZOC01000007">
    <property type="protein sequence ID" value="SNS17153.1"/>
    <property type="molecule type" value="Genomic_DNA"/>
</dbReference>
<dbReference type="RefSeq" id="WP_143337403.1">
    <property type="nucleotide sequence ID" value="NZ_FZOC01000007.1"/>
</dbReference>
<evidence type="ECO:0000313" key="3">
    <source>
        <dbReference type="EMBL" id="SNS17153.1"/>
    </source>
</evidence>
<evidence type="ECO:0000313" key="4">
    <source>
        <dbReference type="Proteomes" id="UP000198324"/>
    </source>
</evidence>
<gene>
    <name evidence="3" type="ORF">SAMN04488503_3041</name>
</gene>
<feature type="chain" id="PRO_5012014627" evidence="2">
    <location>
        <begin position="32"/>
        <end position="429"/>
    </location>
</feature>
<evidence type="ECO:0000256" key="1">
    <source>
        <dbReference type="SAM" id="Coils"/>
    </source>
</evidence>
<name>A0A239CCT0_9BACT</name>
<dbReference type="AlphaFoldDB" id="A0A239CCT0"/>
<protein>
    <submittedName>
        <fullName evidence="3">Uncharacterized protein</fullName>
    </submittedName>
</protein>
<feature type="coiled-coil region" evidence="1">
    <location>
        <begin position="35"/>
        <end position="76"/>
    </location>
</feature>
<accession>A0A239CCT0</accession>
<proteinExistence type="predicted"/>
<keyword evidence="4" id="KW-1185">Reference proteome</keyword>
<feature type="signal peptide" evidence="2">
    <location>
        <begin position="1"/>
        <end position="31"/>
    </location>
</feature>
<evidence type="ECO:0000256" key="2">
    <source>
        <dbReference type="SAM" id="SignalP"/>
    </source>
</evidence>
<organism evidence="3 4">
    <name type="scientific">Humidesulfovibrio mexicanus</name>
    <dbReference type="NCBI Taxonomy" id="147047"/>
    <lineage>
        <taxon>Bacteria</taxon>
        <taxon>Pseudomonadati</taxon>
        <taxon>Thermodesulfobacteriota</taxon>
        <taxon>Desulfovibrionia</taxon>
        <taxon>Desulfovibrionales</taxon>
        <taxon>Desulfovibrionaceae</taxon>
        <taxon>Humidesulfovibrio</taxon>
    </lineage>
</organism>
<keyword evidence="1" id="KW-0175">Coiled coil</keyword>
<reference evidence="3 4" key="1">
    <citation type="submission" date="2017-06" db="EMBL/GenBank/DDBJ databases">
        <authorList>
            <person name="Kim H.J."/>
            <person name="Triplett B.A."/>
        </authorList>
    </citation>
    <scope>NUCLEOTIDE SEQUENCE [LARGE SCALE GENOMIC DNA]</scope>
    <source>
        <strain evidence="3 4">DSM 13116</strain>
    </source>
</reference>
<keyword evidence="2" id="KW-0732">Signal</keyword>
<dbReference type="Proteomes" id="UP000198324">
    <property type="component" value="Unassembled WGS sequence"/>
</dbReference>